<feature type="signal peptide" evidence="1">
    <location>
        <begin position="1"/>
        <end position="28"/>
    </location>
</feature>
<evidence type="ECO:0000313" key="3">
    <source>
        <dbReference type="Proteomes" id="UP000078544"/>
    </source>
</evidence>
<gene>
    <name evidence="2" type="ORF">AAL_04839</name>
</gene>
<dbReference type="Proteomes" id="UP000078544">
    <property type="component" value="Unassembled WGS sequence"/>
</dbReference>
<protein>
    <submittedName>
        <fullName evidence="2">Uncharacterized protein</fullName>
    </submittedName>
</protein>
<keyword evidence="1" id="KW-0732">Signal</keyword>
<accession>A0A168B369</accession>
<evidence type="ECO:0000256" key="1">
    <source>
        <dbReference type="SAM" id="SignalP"/>
    </source>
</evidence>
<reference evidence="2 3" key="1">
    <citation type="journal article" date="2016" name="Genome Biol. Evol.">
        <title>Divergent and convergent evolution of fungal pathogenicity.</title>
        <authorList>
            <person name="Shang Y."/>
            <person name="Xiao G."/>
            <person name="Zheng P."/>
            <person name="Cen K."/>
            <person name="Zhan S."/>
            <person name="Wang C."/>
        </authorList>
    </citation>
    <scope>NUCLEOTIDE SEQUENCE [LARGE SCALE GENOMIC DNA]</scope>
    <source>
        <strain evidence="2 3">RCEF 2490</strain>
    </source>
</reference>
<dbReference type="OrthoDB" id="167398at2759"/>
<proteinExistence type="predicted"/>
<dbReference type="STRING" id="1081109.A0A168B369"/>
<name>A0A168B369_9HYPO</name>
<comment type="caution">
    <text evidence="2">The sequence shown here is derived from an EMBL/GenBank/DDBJ whole genome shotgun (WGS) entry which is preliminary data.</text>
</comment>
<keyword evidence="3" id="KW-1185">Reference proteome</keyword>
<dbReference type="EMBL" id="AZGY01000010">
    <property type="protein sequence ID" value="KZZ94728.1"/>
    <property type="molecule type" value="Genomic_DNA"/>
</dbReference>
<feature type="chain" id="PRO_5007895557" evidence="1">
    <location>
        <begin position="29"/>
        <end position="197"/>
    </location>
</feature>
<dbReference type="AlphaFoldDB" id="A0A168B369"/>
<organism evidence="2 3">
    <name type="scientific">Moelleriella libera RCEF 2490</name>
    <dbReference type="NCBI Taxonomy" id="1081109"/>
    <lineage>
        <taxon>Eukaryota</taxon>
        <taxon>Fungi</taxon>
        <taxon>Dikarya</taxon>
        <taxon>Ascomycota</taxon>
        <taxon>Pezizomycotina</taxon>
        <taxon>Sordariomycetes</taxon>
        <taxon>Hypocreomycetidae</taxon>
        <taxon>Hypocreales</taxon>
        <taxon>Clavicipitaceae</taxon>
        <taxon>Moelleriella</taxon>
    </lineage>
</organism>
<evidence type="ECO:0000313" key="2">
    <source>
        <dbReference type="EMBL" id="KZZ94728.1"/>
    </source>
</evidence>
<sequence>MYIGFHRPGGLLAALGLLFIRCIDDAAAIGPVPVQNSGLAGINGFTFYDPFCAHACYRSFSPFPLSCTNTIEAGGHTTADELAHDIALCRASNFPFLSSIAWCVHLYCPQDAVPASLVEKFWETEITGDVSVVPQWSYGEVMSNISRPPTRVLTAEIGNGAELNETSLTTMAVFNVTENTLVYFFRETALESIYGYV</sequence>